<name>A0ABP5C172_9ACTN</name>
<sequence>MPVGDRGRVEWCEAPPRRRARSVRARRCPPGRCLAQITGYPVPGEYIGVPQCYVACNAERPGATGRVRGAIGIFHTNPTQSKTAPDRGPYTGSRRKRVVAIQ</sequence>
<dbReference type="Proteomes" id="UP001499854">
    <property type="component" value="Unassembled WGS sequence"/>
</dbReference>
<reference evidence="3" key="1">
    <citation type="journal article" date="2019" name="Int. J. Syst. Evol. Microbiol.">
        <title>The Global Catalogue of Microorganisms (GCM) 10K type strain sequencing project: providing services to taxonomists for standard genome sequencing and annotation.</title>
        <authorList>
            <consortium name="The Broad Institute Genomics Platform"/>
            <consortium name="The Broad Institute Genome Sequencing Center for Infectious Disease"/>
            <person name="Wu L."/>
            <person name="Ma J."/>
        </authorList>
    </citation>
    <scope>NUCLEOTIDE SEQUENCE [LARGE SCALE GENOMIC DNA]</scope>
    <source>
        <strain evidence="3">JCM 16013</strain>
    </source>
</reference>
<evidence type="ECO:0000256" key="1">
    <source>
        <dbReference type="SAM" id="MobiDB-lite"/>
    </source>
</evidence>
<protein>
    <submittedName>
        <fullName evidence="2">Uncharacterized protein</fullName>
    </submittedName>
</protein>
<proteinExistence type="predicted"/>
<feature type="compositionally biased region" description="Basic residues" evidence="1">
    <location>
        <begin position="93"/>
        <end position="102"/>
    </location>
</feature>
<dbReference type="EMBL" id="BAAAQM010000002">
    <property type="protein sequence ID" value="GAA1954365.1"/>
    <property type="molecule type" value="Genomic_DNA"/>
</dbReference>
<keyword evidence="3" id="KW-1185">Reference proteome</keyword>
<feature type="region of interest" description="Disordered" evidence="1">
    <location>
        <begin position="76"/>
        <end position="102"/>
    </location>
</feature>
<evidence type="ECO:0000313" key="3">
    <source>
        <dbReference type="Proteomes" id="UP001499854"/>
    </source>
</evidence>
<organism evidence="2 3">
    <name type="scientific">Catenulispora subtropica</name>
    <dbReference type="NCBI Taxonomy" id="450798"/>
    <lineage>
        <taxon>Bacteria</taxon>
        <taxon>Bacillati</taxon>
        <taxon>Actinomycetota</taxon>
        <taxon>Actinomycetes</taxon>
        <taxon>Catenulisporales</taxon>
        <taxon>Catenulisporaceae</taxon>
        <taxon>Catenulispora</taxon>
    </lineage>
</organism>
<comment type="caution">
    <text evidence="2">The sequence shown here is derived from an EMBL/GenBank/DDBJ whole genome shotgun (WGS) entry which is preliminary data.</text>
</comment>
<evidence type="ECO:0000313" key="2">
    <source>
        <dbReference type="EMBL" id="GAA1954365.1"/>
    </source>
</evidence>
<gene>
    <name evidence="2" type="ORF">GCM10009838_07220</name>
</gene>
<accession>A0ABP5C172</accession>